<evidence type="ECO:0000313" key="2">
    <source>
        <dbReference type="EMBL" id="QGH75789.1"/>
    </source>
</evidence>
<reference evidence="2 3" key="1">
    <citation type="submission" date="2019-09" db="EMBL/GenBank/DDBJ databases">
        <authorList>
            <person name="Falcon-Lizardi N."/>
            <person name="Rios-Rosa Y."/>
            <person name="Rivera-Cruz A."/>
            <person name="Rivera-Espinal N.S."/>
            <person name="Rodriguez-Cotto F.E."/>
            <person name="Rosa-Flores A.N."/>
            <person name="Rubin M.R."/>
            <person name="Vazquez E."/>
            <person name="Molloy S.D."/>
            <person name="Garlena R.A."/>
            <person name="Russell D.A."/>
            <person name="Pope W.H."/>
            <person name="Jacobs-Sera D."/>
            <person name="Hatfull G.F."/>
        </authorList>
    </citation>
    <scope>NUCLEOTIDE SEQUENCE [LARGE SCALE GENOMIC DNA]</scope>
</reference>
<accession>A0A5Q2WGJ6</accession>
<dbReference type="RefSeq" id="YP_010246719.1">
    <property type="nucleotide sequence ID" value="NC_060137.1"/>
</dbReference>
<evidence type="ECO:0000256" key="1">
    <source>
        <dbReference type="SAM" id="Coils"/>
    </source>
</evidence>
<dbReference type="GeneID" id="70081284"/>
<sequence>MSDVKFYLEDSGRIVGQVGDFVESAAFEPELGFRSFEDDHDGVPEDARLLVALPETREAGVNWEGLDRVTTDGRTWVLEDGDTIESLTRDADYQAKKLAAHLHFRDLLIAREAEAAKAKAEAEAEKAAAEEARLEELADVYVAARERVAKAKGFSFYAGDRANMKAGIAAIIEAVEAK</sequence>
<keyword evidence="3" id="KW-1185">Reference proteome</keyword>
<evidence type="ECO:0000313" key="3">
    <source>
        <dbReference type="Proteomes" id="UP000346466"/>
    </source>
</evidence>
<dbReference type="EMBL" id="MN444870">
    <property type="protein sequence ID" value="QGH75789.1"/>
    <property type="molecule type" value="Genomic_DNA"/>
</dbReference>
<dbReference type="KEGG" id="vg:70081284"/>
<organism evidence="2 3">
    <name type="scientific">Gordonia phage Syleon</name>
    <dbReference type="NCBI Taxonomy" id="2653718"/>
    <lineage>
        <taxon>Viruses</taxon>
        <taxon>Duplodnaviria</taxon>
        <taxon>Heunggongvirae</taxon>
        <taxon>Uroviricota</taxon>
        <taxon>Caudoviricetes</taxon>
        <taxon>Deeyouvirinae</taxon>
        <taxon>Octobienvirus</taxon>
        <taxon>Octobienvirus syleon</taxon>
    </lineage>
</organism>
<feature type="coiled-coil region" evidence="1">
    <location>
        <begin position="110"/>
        <end position="147"/>
    </location>
</feature>
<keyword evidence="1" id="KW-0175">Coiled coil</keyword>
<proteinExistence type="predicted"/>
<dbReference type="Proteomes" id="UP000346466">
    <property type="component" value="Segment"/>
</dbReference>
<gene>
    <name evidence="2" type="primary">60</name>
    <name evidence="2" type="ORF">SEA_SYLEON_60</name>
</gene>
<name>A0A5Q2WGJ6_9CAUD</name>
<protein>
    <submittedName>
        <fullName evidence="2">Uncharacterized protein</fullName>
    </submittedName>
</protein>